<gene>
    <name evidence="1" type="ORF">DHA2_151485</name>
</gene>
<proteinExistence type="predicted"/>
<evidence type="ECO:0000313" key="1">
    <source>
        <dbReference type="EMBL" id="ESU37829.1"/>
    </source>
</evidence>
<reference evidence="2" key="1">
    <citation type="submission" date="2012-02" db="EMBL/GenBank/DDBJ databases">
        <title>Genome sequencing of Giardia lamblia Genotypes A2 and B isolates (DH and GS) and comparative analysis with the genomes of Genotypes A1 and E (WB and Pig).</title>
        <authorList>
            <person name="Adam R."/>
            <person name="Dahlstrom E."/>
            <person name="Martens C."/>
            <person name="Bruno D."/>
            <person name="Barbian K."/>
            <person name="Porcella S.F."/>
            <person name="Nash T."/>
        </authorList>
    </citation>
    <scope>NUCLEOTIDE SEQUENCE</scope>
    <source>
        <strain evidence="2">DH</strain>
    </source>
</reference>
<dbReference type="VEuPathDB" id="GiardiaDB:QR46_0145"/>
<accession>V6TGN5</accession>
<dbReference type="VEuPathDB" id="GiardiaDB:DHA2_151485"/>
<organism evidence="1 2">
    <name type="scientific">Giardia intestinalis</name>
    <name type="common">Giardia lamblia</name>
    <dbReference type="NCBI Taxonomy" id="5741"/>
    <lineage>
        <taxon>Eukaryota</taxon>
        <taxon>Metamonada</taxon>
        <taxon>Diplomonadida</taxon>
        <taxon>Hexamitidae</taxon>
        <taxon>Giardiinae</taxon>
        <taxon>Giardia</taxon>
    </lineage>
</organism>
<evidence type="ECO:0000313" key="2">
    <source>
        <dbReference type="Proteomes" id="UP000018320"/>
    </source>
</evidence>
<dbReference type="VEuPathDB" id="GiardiaDB:GL50803_0017094"/>
<dbReference type="Proteomes" id="UP000018320">
    <property type="component" value="Unassembled WGS sequence"/>
</dbReference>
<dbReference type="AlphaFoldDB" id="V6TGN5"/>
<reference evidence="1 2" key="2">
    <citation type="journal article" date="2013" name="Genome Biol. Evol.">
        <title>Genome sequencing of Giardia lamblia genotypes A2 and B isolates (DH and GS) and comparative analysis with the genomes of genotypes A1 and E (WB and Pig).</title>
        <authorList>
            <person name="Adam R.D."/>
            <person name="Dahlstrom E.W."/>
            <person name="Martens C.A."/>
            <person name="Bruno D.P."/>
            <person name="Barbian K.D."/>
            <person name="Ricklefs S.M."/>
            <person name="Hernandez M.M."/>
            <person name="Narla N.P."/>
            <person name="Patel R.B."/>
            <person name="Porcella S.F."/>
            <person name="Nash T.E."/>
        </authorList>
    </citation>
    <scope>NUCLEOTIDE SEQUENCE [LARGE SCALE GENOMIC DNA]</scope>
    <source>
        <strain evidence="1 2">DH</strain>
    </source>
</reference>
<sequence>MNDSSYEALCPECRGRYGFSSLATHLCLEHGFCPFCPSEKYITEDLYPELICTRKELVGRLAQVYRKIASDLLASRETGFSLEACSSIYSTYIASFSLLRNFPYGLPSPVAMLVHLIIEHPAVGYRLLCSLSGAESLTVIYTLASCSELVSQEDAHLCPDCFLFYTDPANHHSQCKRYYRYHFKHHLHYQGCLTDCLAGSMSSAYASARTIIGQYFCPESLKNNLHCARYYMNLYAPVSSTTAKSVEDSLRGYLTRYPVFTSLSYPDKAYKVKSFELQGSYAFGKATIYSDIDFHLVILKLEGVDMNDLTSEDTKDCLSSLIRHLQTPSAGEWLSQFSMDKPIKYCRGTTGFIEFSLKNATQSVSLVFGSQHHLSAGRRRLAIMRSFYLDKLAIYERAEGFLKQWLFMSRTTEGSTAMGLTKFASLTILQRACLFTDAGSLLRRFICYDPSETYEAMLDPPSVDGVTFDESLTLYQYDYDVRGIEKTINLAGLHPNPELVDPAKFKQLAIDHCANNRSKRDILDAILQLADTPEDISFIWAFTLIHEVLRYHRDFYQQTLRCKLSSDQEMSTTNVLYSLRDLLSISNDSEPISTETRTCVSAHVTKTMTLACAFRILLTVETSMLFLRYFLPTPPHCSTADREVLHKLIAIQAK</sequence>
<protein>
    <submittedName>
        <fullName evidence="1">Uncharacterized protein</fullName>
    </submittedName>
</protein>
<dbReference type="VEuPathDB" id="GiardiaDB:GL50581_1577"/>
<dbReference type="EMBL" id="AHGT01000021">
    <property type="protein sequence ID" value="ESU37829.1"/>
    <property type="molecule type" value="Genomic_DNA"/>
</dbReference>
<comment type="caution">
    <text evidence="1">The sequence shown here is derived from an EMBL/GenBank/DDBJ whole genome shotgun (WGS) entry which is preliminary data.</text>
</comment>
<name>V6TGN5_GIAIN</name>